<dbReference type="InterPro" id="IPR009078">
    <property type="entry name" value="Ferritin-like_SF"/>
</dbReference>
<organism evidence="1 2">
    <name type="scientific">Pseudomonas caricapapayae</name>
    <dbReference type="NCBI Taxonomy" id="46678"/>
    <lineage>
        <taxon>Bacteria</taxon>
        <taxon>Pseudomonadati</taxon>
        <taxon>Pseudomonadota</taxon>
        <taxon>Gammaproteobacteria</taxon>
        <taxon>Pseudomonadales</taxon>
        <taxon>Pseudomonadaceae</taxon>
        <taxon>Pseudomonas</taxon>
    </lineage>
</organism>
<evidence type="ECO:0000313" key="1">
    <source>
        <dbReference type="EMBL" id="RMM05419.1"/>
    </source>
</evidence>
<gene>
    <name evidence="1" type="ORF">ALQ84_03689</name>
</gene>
<sequence>MSVIEHSASEPDFSCLATPEARGLGALQARLVDRIKRAALKRLHRSPHGERMLLRMYLAGEDATERALLDELMPQSPPWLERQVEQHLADERRHVVLFTEALHAMGDDGSKRLAPDWLSRHKIRRWQQLARRYSANFEQGLLVPAYATGLCAEQMAQRVLGRHCAVIGTAHSFYPLLSKVLADEKAHVRLCENTLRRIVAPHEWVHLARLLKDIRTVESGFGVTSAVAMYVAGWVFGGLRKAGGSAR</sequence>
<evidence type="ECO:0008006" key="3">
    <source>
        <dbReference type="Google" id="ProtNLM"/>
    </source>
</evidence>
<accession>A0A0P9KSS2</accession>
<dbReference type="Proteomes" id="UP000278587">
    <property type="component" value="Unassembled WGS sequence"/>
</dbReference>
<protein>
    <recommendedName>
        <fullName evidence="3">Ferritin-like domain-containing protein</fullName>
    </recommendedName>
</protein>
<name>A0A0P9KSS2_9PSED</name>
<comment type="caution">
    <text evidence="1">The sequence shown here is derived from an EMBL/GenBank/DDBJ whole genome shotgun (WGS) entry which is preliminary data.</text>
</comment>
<reference evidence="1 2" key="1">
    <citation type="submission" date="2018-08" db="EMBL/GenBank/DDBJ databases">
        <title>Recombination of ecologically and evolutionarily significant loci maintains genetic cohesion in the Pseudomonas syringae species complex.</title>
        <authorList>
            <person name="Dillon M."/>
            <person name="Thakur S."/>
            <person name="Almeida R.N.D."/>
            <person name="Weir B.S."/>
            <person name="Guttman D.S."/>
        </authorList>
    </citation>
    <scope>NUCLEOTIDE SEQUENCE [LARGE SCALE GENOMIC DNA]</scope>
    <source>
        <strain evidence="1 2">ICMP 4086</strain>
    </source>
</reference>
<dbReference type="AlphaFoldDB" id="A0A0P9KSS2"/>
<dbReference type="OrthoDB" id="8703683at2"/>
<evidence type="ECO:0000313" key="2">
    <source>
        <dbReference type="Proteomes" id="UP000278587"/>
    </source>
</evidence>
<dbReference type="RefSeq" id="WP_055009257.1">
    <property type="nucleotide sequence ID" value="NZ_LJPW01000083.1"/>
</dbReference>
<dbReference type="EMBL" id="RBOC01000168">
    <property type="protein sequence ID" value="RMM05419.1"/>
    <property type="molecule type" value="Genomic_DNA"/>
</dbReference>
<proteinExistence type="predicted"/>
<dbReference type="SUPFAM" id="SSF47240">
    <property type="entry name" value="Ferritin-like"/>
    <property type="match status" value="1"/>
</dbReference>